<evidence type="ECO:0000313" key="14">
    <source>
        <dbReference type="EMBL" id="SDA83195.1"/>
    </source>
</evidence>
<evidence type="ECO:0000256" key="11">
    <source>
        <dbReference type="SAM" id="Phobius"/>
    </source>
</evidence>
<dbReference type="InterPro" id="IPR036890">
    <property type="entry name" value="HATPase_C_sf"/>
</dbReference>
<dbReference type="Gene3D" id="1.10.287.130">
    <property type="match status" value="1"/>
</dbReference>
<sequence length="471" mass="50433">MVQTMPYSLRRRLLVWLLVPLVIMGLIALADTYREAVNTANAVSDRVLAGSALAIAERIVVAENGMLEVDVPYVALEMLTSAAQDRVFYRVDGPSGVFITGYQTLPVIKGLAREESGYADGSFRGEPIRLTSLSRAASTGASSVPFVVTVAETTIARSQLARTILLRSALRLAILIGGAAAIVWLAVTFSLRPLYRLRDAIAERNPDDLHPIEQSVPKEVRGLVDTVNSFMGRLGSALGAMRHFTGNASHQLRTPLAIIRTQLALSARARSIEEARHAAAIGDEAIAHAERVIAQLLLLAKVDEALSDRLKSLGAINLTELAQTLTADFVAHARSAGIDLGFEGERSLFVRGEPMLLSEMIRNLIENVLAYAGSGTEATVKVFGSGADVVLEVEDTGPGIAADRLDSVRQRFVRGDAGGKPGAGLGLPIVEEIGALFGGRLDLSAGKDDRGLRVRVTFSTANRDQPRTKVR</sequence>
<evidence type="ECO:0000256" key="3">
    <source>
        <dbReference type="ARBA" id="ARBA00012438"/>
    </source>
</evidence>
<dbReference type="InterPro" id="IPR003660">
    <property type="entry name" value="HAMP_dom"/>
</dbReference>
<keyword evidence="6 11" id="KW-0812">Transmembrane</keyword>
<gene>
    <name evidence="14" type="ORF">SAMN02927914_03406</name>
</gene>
<dbReference type="PROSITE" id="PS50109">
    <property type="entry name" value="HIS_KIN"/>
    <property type="match status" value="1"/>
</dbReference>
<dbReference type="InterPro" id="IPR050428">
    <property type="entry name" value="TCS_sensor_his_kinase"/>
</dbReference>
<evidence type="ECO:0000259" key="13">
    <source>
        <dbReference type="PROSITE" id="PS50885"/>
    </source>
</evidence>
<evidence type="ECO:0000256" key="9">
    <source>
        <dbReference type="ARBA" id="ARBA00023012"/>
    </source>
</evidence>
<dbReference type="Pfam" id="PF02518">
    <property type="entry name" value="HATPase_c"/>
    <property type="match status" value="1"/>
</dbReference>
<dbReference type="CDD" id="cd00082">
    <property type="entry name" value="HisKA"/>
    <property type="match status" value="1"/>
</dbReference>
<dbReference type="SUPFAM" id="SSF55874">
    <property type="entry name" value="ATPase domain of HSP90 chaperone/DNA topoisomerase II/histidine kinase"/>
    <property type="match status" value="1"/>
</dbReference>
<dbReference type="AlphaFoldDB" id="A0A1G5YMI6"/>
<dbReference type="SMART" id="SM00388">
    <property type="entry name" value="HisKA"/>
    <property type="match status" value="1"/>
</dbReference>
<evidence type="ECO:0000256" key="10">
    <source>
        <dbReference type="ARBA" id="ARBA00023136"/>
    </source>
</evidence>
<dbReference type="InterPro" id="IPR036097">
    <property type="entry name" value="HisK_dim/P_sf"/>
</dbReference>
<dbReference type="OrthoDB" id="8673316at2"/>
<dbReference type="SUPFAM" id="SSF47384">
    <property type="entry name" value="Homodimeric domain of signal transducing histidine kinase"/>
    <property type="match status" value="1"/>
</dbReference>
<keyword evidence="9" id="KW-0902">Two-component regulatory system</keyword>
<dbReference type="InterPro" id="IPR003594">
    <property type="entry name" value="HATPase_dom"/>
</dbReference>
<evidence type="ECO:0000256" key="4">
    <source>
        <dbReference type="ARBA" id="ARBA00022553"/>
    </source>
</evidence>
<dbReference type="STRING" id="1165689.SAMN02927914_03406"/>
<dbReference type="Pfam" id="PF00512">
    <property type="entry name" value="HisKA"/>
    <property type="match status" value="1"/>
</dbReference>
<keyword evidence="5" id="KW-0808">Transferase</keyword>
<organism evidence="14 15">
    <name type="scientific">Mesorhizobium qingshengii</name>
    <dbReference type="NCBI Taxonomy" id="1165689"/>
    <lineage>
        <taxon>Bacteria</taxon>
        <taxon>Pseudomonadati</taxon>
        <taxon>Pseudomonadota</taxon>
        <taxon>Alphaproteobacteria</taxon>
        <taxon>Hyphomicrobiales</taxon>
        <taxon>Phyllobacteriaceae</taxon>
        <taxon>Mesorhizobium</taxon>
    </lineage>
</organism>
<comment type="catalytic activity">
    <reaction evidence="1">
        <text>ATP + protein L-histidine = ADP + protein N-phospho-L-histidine.</text>
        <dbReference type="EC" id="2.7.13.3"/>
    </reaction>
</comment>
<comment type="subcellular location">
    <subcellularLocation>
        <location evidence="2">Membrane</location>
    </subcellularLocation>
</comment>
<dbReference type="Gene3D" id="3.30.565.10">
    <property type="entry name" value="Histidine kinase-like ATPase, C-terminal domain"/>
    <property type="match status" value="1"/>
</dbReference>
<name>A0A1G5YMI6_9HYPH</name>
<evidence type="ECO:0000256" key="2">
    <source>
        <dbReference type="ARBA" id="ARBA00004370"/>
    </source>
</evidence>
<reference evidence="14 15" key="1">
    <citation type="submission" date="2016-10" db="EMBL/GenBank/DDBJ databases">
        <authorList>
            <person name="de Groot N.N."/>
        </authorList>
    </citation>
    <scope>NUCLEOTIDE SEQUENCE [LARGE SCALE GENOMIC DNA]</scope>
    <source>
        <strain evidence="14 15">CGMCC 1.12097</strain>
    </source>
</reference>
<protein>
    <recommendedName>
        <fullName evidence="3">histidine kinase</fullName>
        <ecNumber evidence="3">2.7.13.3</ecNumber>
    </recommendedName>
</protein>
<evidence type="ECO:0000256" key="7">
    <source>
        <dbReference type="ARBA" id="ARBA00022777"/>
    </source>
</evidence>
<keyword evidence="7 14" id="KW-0418">Kinase</keyword>
<evidence type="ECO:0000256" key="1">
    <source>
        <dbReference type="ARBA" id="ARBA00000085"/>
    </source>
</evidence>
<dbReference type="GO" id="GO:0005886">
    <property type="term" value="C:plasma membrane"/>
    <property type="evidence" value="ECO:0007669"/>
    <property type="project" value="TreeGrafter"/>
</dbReference>
<evidence type="ECO:0000256" key="5">
    <source>
        <dbReference type="ARBA" id="ARBA00022679"/>
    </source>
</evidence>
<dbReference type="PANTHER" id="PTHR45436:SF1">
    <property type="entry name" value="SENSOR PROTEIN QSEC"/>
    <property type="match status" value="1"/>
</dbReference>
<proteinExistence type="predicted"/>
<evidence type="ECO:0000313" key="15">
    <source>
        <dbReference type="Proteomes" id="UP000198588"/>
    </source>
</evidence>
<feature type="domain" description="Histidine kinase" evidence="12">
    <location>
        <begin position="247"/>
        <end position="462"/>
    </location>
</feature>
<keyword evidence="4" id="KW-0597">Phosphoprotein</keyword>
<accession>A0A1G5YMI6</accession>
<feature type="domain" description="HAMP" evidence="13">
    <location>
        <begin position="188"/>
        <end position="239"/>
    </location>
</feature>
<dbReference type="PRINTS" id="PR00344">
    <property type="entry name" value="BCTRLSENSOR"/>
</dbReference>
<dbReference type="EC" id="2.7.13.3" evidence="3"/>
<keyword evidence="10 11" id="KW-0472">Membrane</keyword>
<dbReference type="InterPro" id="IPR013727">
    <property type="entry name" value="2CSK_N"/>
</dbReference>
<keyword evidence="8 11" id="KW-1133">Transmembrane helix</keyword>
<dbReference type="GO" id="GO:0000155">
    <property type="term" value="F:phosphorelay sensor kinase activity"/>
    <property type="evidence" value="ECO:0007669"/>
    <property type="project" value="InterPro"/>
</dbReference>
<dbReference type="PROSITE" id="PS50885">
    <property type="entry name" value="HAMP"/>
    <property type="match status" value="1"/>
</dbReference>
<dbReference type="SMART" id="SM00387">
    <property type="entry name" value="HATPase_c"/>
    <property type="match status" value="1"/>
</dbReference>
<dbReference type="EMBL" id="FMXM01000010">
    <property type="protein sequence ID" value="SDA83195.1"/>
    <property type="molecule type" value="Genomic_DNA"/>
</dbReference>
<evidence type="ECO:0000256" key="8">
    <source>
        <dbReference type="ARBA" id="ARBA00022989"/>
    </source>
</evidence>
<evidence type="ECO:0000256" key="6">
    <source>
        <dbReference type="ARBA" id="ARBA00022692"/>
    </source>
</evidence>
<dbReference type="InterPro" id="IPR004358">
    <property type="entry name" value="Sig_transdc_His_kin-like_C"/>
</dbReference>
<feature type="transmembrane region" description="Helical" evidence="11">
    <location>
        <begin position="169"/>
        <end position="191"/>
    </location>
</feature>
<dbReference type="Proteomes" id="UP000198588">
    <property type="component" value="Unassembled WGS sequence"/>
</dbReference>
<dbReference type="Pfam" id="PF08521">
    <property type="entry name" value="2CSK_N"/>
    <property type="match status" value="1"/>
</dbReference>
<dbReference type="InterPro" id="IPR005467">
    <property type="entry name" value="His_kinase_dom"/>
</dbReference>
<dbReference type="InterPro" id="IPR003661">
    <property type="entry name" value="HisK_dim/P_dom"/>
</dbReference>
<dbReference type="PANTHER" id="PTHR45436">
    <property type="entry name" value="SENSOR HISTIDINE KINASE YKOH"/>
    <property type="match status" value="1"/>
</dbReference>
<evidence type="ECO:0000259" key="12">
    <source>
        <dbReference type="PROSITE" id="PS50109"/>
    </source>
</evidence>